<feature type="region of interest" description="Disordered" evidence="5">
    <location>
        <begin position="165"/>
        <end position="273"/>
    </location>
</feature>
<feature type="region of interest" description="Disordered" evidence="5">
    <location>
        <begin position="1"/>
        <end position="32"/>
    </location>
</feature>
<feature type="compositionally biased region" description="Low complexity" evidence="5">
    <location>
        <begin position="19"/>
        <end position="31"/>
    </location>
</feature>
<keyword evidence="2 4" id="KW-0863">Zinc-finger</keyword>
<dbReference type="EMBL" id="ML992679">
    <property type="protein sequence ID" value="KAF2210850.1"/>
    <property type="molecule type" value="Genomic_DNA"/>
</dbReference>
<gene>
    <name evidence="7" type="ORF">CERZMDRAFT_99014</name>
</gene>
<keyword evidence="1" id="KW-0479">Metal-binding</keyword>
<feature type="compositionally biased region" description="Acidic residues" evidence="5">
    <location>
        <begin position="360"/>
        <end position="370"/>
    </location>
</feature>
<keyword evidence="3" id="KW-0862">Zinc</keyword>
<keyword evidence="8" id="KW-1185">Reference proteome</keyword>
<evidence type="ECO:0000256" key="4">
    <source>
        <dbReference type="PROSITE-ProRule" id="PRU01343"/>
    </source>
</evidence>
<dbReference type="Proteomes" id="UP000799539">
    <property type="component" value="Unassembled WGS sequence"/>
</dbReference>
<protein>
    <recommendedName>
        <fullName evidence="6">GRF-type domain-containing protein</fullName>
    </recommendedName>
</protein>
<name>A0A6A6FBN5_9PEZI</name>
<accession>A0A6A6FBN5</accession>
<evidence type="ECO:0000313" key="8">
    <source>
        <dbReference type="Proteomes" id="UP000799539"/>
    </source>
</evidence>
<dbReference type="PANTHER" id="PTHR33248">
    <property type="entry name" value="ZINC ION-BINDING PROTEIN"/>
    <property type="match status" value="1"/>
</dbReference>
<evidence type="ECO:0000256" key="2">
    <source>
        <dbReference type="ARBA" id="ARBA00022771"/>
    </source>
</evidence>
<dbReference type="GO" id="GO:0008270">
    <property type="term" value="F:zinc ion binding"/>
    <property type="evidence" value="ECO:0007669"/>
    <property type="project" value="UniProtKB-KW"/>
</dbReference>
<proteinExistence type="predicted"/>
<feature type="compositionally biased region" description="Basic and acidic residues" evidence="5">
    <location>
        <begin position="166"/>
        <end position="184"/>
    </location>
</feature>
<evidence type="ECO:0000259" key="6">
    <source>
        <dbReference type="PROSITE" id="PS51999"/>
    </source>
</evidence>
<dbReference type="AlphaFoldDB" id="A0A6A6FBN5"/>
<reference evidence="7" key="1">
    <citation type="journal article" date="2020" name="Stud. Mycol.">
        <title>101 Dothideomycetes genomes: a test case for predicting lifestyles and emergence of pathogens.</title>
        <authorList>
            <person name="Haridas S."/>
            <person name="Albert R."/>
            <person name="Binder M."/>
            <person name="Bloem J."/>
            <person name="Labutti K."/>
            <person name="Salamov A."/>
            <person name="Andreopoulos B."/>
            <person name="Baker S."/>
            <person name="Barry K."/>
            <person name="Bills G."/>
            <person name="Bluhm B."/>
            <person name="Cannon C."/>
            <person name="Castanera R."/>
            <person name="Culley D."/>
            <person name="Daum C."/>
            <person name="Ezra D."/>
            <person name="Gonzalez J."/>
            <person name="Henrissat B."/>
            <person name="Kuo A."/>
            <person name="Liang C."/>
            <person name="Lipzen A."/>
            <person name="Lutzoni F."/>
            <person name="Magnuson J."/>
            <person name="Mondo S."/>
            <person name="Nolan M."/>
            <person name="Ohm R."/>
            <person name="Pangilinan J."/>
            <person name="Park H.-J."/>
            <person name="Ramirez L."/>
            <person name="Alfaro M."/>
            <person name="Sun H."/>
            <person name="Tritt A."/>
            <person name="Yoshinaga Y."/>
            <person name="Zwiers L.-H."/>
            <person name="Turgeon B."/>
            <person name="Goodwin S."/>
            <person name="Spatafora J."/>
            <person name="Crous P."/>
            <person name="Grigoriev I."/>
        </authorList>
    </citation>
    <scope>NUCLEOTIDE SEQUENCE</scope>
    <source>
        <strain evidence="7">SCOH1-5</strain>
    </source>
</reference>
<dbReference type="Pfam" id="PF06839">
    <property type="entry name" value="Zn_ribbon_GRF"/>
    <property type="match status" value="1"/>
</dbReference>
<feature type="compositionally biased region" description="Polar residues" evidence="5">
    <location>
        <begin position="224"/>
        <end position="244"/>
    </location>
</feature>
<evidence type="ECO:0000256" key="3">
    <source>
        <dbReference type="ARBA" id="ARBA00022833"/>
    </source>
</evidence>
<evidence type="ECO:0000256" key="5">
    <source>
        <dbReference type="SAM" id="MobiDB-lite"/>
    </source>
</evidence>
<dbReference type="InterPro" id="IPR010666">
    <property type="entry name" value="Znf_GRF"/>
</dbReference>
<evidence type="ECO:0000256" key="1">
    <source>
        <dbReference type="ARBA" id="ARBA00022723"/>
    </source>
</evidence>
<feature type="domain" description="GRF-type" evidence="6">
    <location>
        <begin position="44"/>
        <end position="88"/>
    </location>
</feature>
<evidence type="ECO:0000313" key="7">
    <source>
        <dbReference type="EMBL" id="KAF2210850.1"/>
    </source>
</evidence>
<feature type="region of interest" description="Disordered" evidence="5">
    <location>
        <begin position="330"/>
        <end position="370"/>
    </location>
</feature>
<organism evidence="7 8">
    <name type="scientific">Cercospora zeae-maydis SCOH1-5</name>
    <dbReference type="NCBI Taxonomy" id="717836"/>
    <lineage>
        <taxon>Eukaryota</taxon>
        <taxon>Fungi</taxon>
        <taxon>Dikarya</taxon>
        <taxon>Ascomycota</taxon>
        <taxon>Pezizomycotina</taxon>
        <taxon>Dothideomycetes</taxon>
        <taxon>Dothideomycetidae</taxon>
        <taxon>Mycosphaerellales</taxon>
        <taxon>Mycosphaerellaceae</taxon>
        <taxon>Cercospora</taxon>
    </lineage>
</organism>
<dbReference type="OrthoDB" id="430051at2759"/>
<sequence length="370" mass="41500">MSTYRVTGSGRRRGGDGGSSSSSSRRGIGRSPGLKGLFDKLWYCDCTPRLPAEQFTVKKQGKNHGRRFYTCQQDQDKRCGFFMWSDEAQAREAQCVLSNSRDEGDSNVQEGWNAGRPRVHFAEIPKQSPSTVSHAGVKRNARDAGLMEDDYMYDEGWDLTGAEEEQLAKAADESELRTPQKPRIDGPPAAGVYATPSSETKRAPRKLPWLQEEPVTPKKGIVNYFQTPEKQTGQSTPGETPAQQQRRDESTEIEPSSPSRFSSSQRANEREVTLTEEVLQEIRSLPLPPDKMARLKSILKKHEARAEGYRKGRDISRSALKAKEKLLQAASEKIRSPEAGQDYGRRQTCSVRNARKQTTEGEDEETADEW</sequence>
<dbReference type="PROSITE" id="PS51999">
    <property type="entry name" value="ZF_GRF"/>
    <property type="match status" value="1"/>
</dbReference>
<feature type="compositionally biased region" description="Low complexity" evidence="5">
    <location>
        <begin position="255"/>
        <end position="264"/>
    </location>
</feature>